<organism evidence="1 2">
    <name type="scientific">Kingdonia uniflora</name>
    <dbReference type="NCBI Taxonomy" id="39325"/>
    <lineage>
        <taxon>Eukaryota</taxon>
        <taxon>Viridiplantae</taxon>
        <taxon>Streptophyta</taxon>
        <taxon>Embryophyta</taxon>
        <taxon>Tracheophyta</taxon>
        <taxon>Spermatophyta</taxon>
        <taxon>Magnoliopsida</taxon>
        <taxon>Ranunculales</taxon>
        <taxon>Circaeasteraceae</taxon>
        <taxon>Kingdonia</taxon>
    </lineage>
</organism>
<sequence>MGNRRKTNDQVTNLFILGIYHIDHRTIDTITWEPWLESAVSEIDDILTTKLLSRKKMPLQIPNGNCKYYLGDRCWRQLAGEAHIPLDPPLSMLPHISPAVL</sequence>
<proteinExistence type="predicted"/>
<evidence type="ECO:0000313" key="2">
    <source>
        <dbReference type="Proteomes" id="UP000541444"/>
    </source>
</evidence>
<name>A0A7J7N2Q5_9MAGN</name>
<reference evidence="1 2" key="1">
    <citation type="journal article" date="2020" name="IScience">
        <title>Genome Sequencing of the Endangered Kingdonia uniflora (Circaeasteraceae, Ranunculales) Reveals Potential Mechanisms of Evolutionary Specialization.</title>
        <authorList>
            <person name="Sun Y."/>
            <person name="Deng T."/>
            <person name="Zhang A."/>
            <person name="Moore M.J."/>
            <person name="Landis J.B."/>
            <person name="Lin N."/>
            <person name="Zhang H."/>
            <person name="Zhang X."/>
            <person name="Huang J."/>
            <person name="Zhang X."/>
            <person name="Sun H."/>
            <person name="Wang H."/>
        </authorList>
    </citation>
    <scope>NUCLEOTIDE SEQUENCE [LARGE SCALE GENOMIC DNA]</scope>
    <source>
        <strain evidence="1">TB1705</strain>
        <tissue evidence="1">Leaf</tissue>
    </source>
</reference>
<gene>
    <name evidence="1" type="ORF">GIB67_009358</name>
</gene>
<keyword evidence="2" id="KW-1185">Reference proteome</keyword>
<dbReference type="AlphaFoldDB" id="A0A7J7N2Q5"/>
<dbReference type="EMBL" id="JACGCM010001129">
    <property type="protein sequence ID" value="KAF6161479.1"/>
    <property type="molecule type" value="Genomic_DNA"/>
</dbReference>
<comment type="caution">
    <text evidence="1">The sequence shown here is derived from an EMBL/GenBank/DDBJ whole genome shotgun (WGS) entry which is preliminary data.</text>
</comment>
<accession>A0A7J7N2Q5</accession>
<dbReference type="Proteomes" id="UP000541444">
    <property type="component" value="Unassembled WGS sequence"/>
</dbReference>
<evidence type="ECO:0000313" key="1">
    <source>
        <dbReference type="EMBL" id="KAF6161479.1"/>
    </source>
</evidence>
<protein>
    <submittedName>
        <fullName evidence="1">Uncharacterized protein</fullName>
    </submittedName>
</protein>